<sequence>MLKNITLILLLLLCTSTTTEAQKYQNVNANSGEAINKNVEHFFRGQHTNNWAVLVCTSRFWFNYRHIANVLGFYRTVKRLGIPDSQIILMLADDMACNPRNSYAGSIFNNENHRLNLYGDNIEVDYRGYEVNVENFIRVLTGRHEPEVARSKRLLTDEKSNILIFLTGHGGDEFLKFQDNEEISSYDLSDAFKQMWEKKRYNEILFMVDTCQANTLYKRFDSPNILAIGSSRQGENSYSHHSDQELGLAVIDRFTYYTLDYFENVDPHNVTLLQLFSSYSPQKLNSHSEYRFDLFKRKLDQVPVTDFFGSVMRADITPPIPDASVVPPTKNENNNELTFVISEKPITIDTKETGSNLLPMFNNNFLTAFIAFFVFFLILSFTTTPASPKK</sequence>
<dbReference type="KEGG" id="dfa:DFA_03349"/>
<dbReference type="InterPro" id="IPR028361">
    <property type="entry name" value="GPI_transamidase"/>
</dbReference>
<keyword evidence="9" id="KW-1185">Reference proteome</keyword>
<dbReference type="STRING" id="1054147.F4PHB9"/>
<dbReference type="AlphaFoldDB" id="F4PHB9"/>
<dbReference type="OrthoDB" id="192611at2759"/>
<dbReference type="PANTHER" id="PTHR48067">
    <property type="entry name" value="GPI-ANCHOR TRANSAMIDASE"/>
    <property type="match status" value="1"/>
</dbReference>
<dbReference type="GO" id="GO:0006508">
    <property type="term" value="P:proteolysis"/>
    <property type="evidence" value="ECO:0007669"/>
    <property type="project" value="InterPro"/>
</dbReference>
<feature type="active site" description="Nucleophile" evidence="5">
    <location>
        <position position="211"/>
    </location>
</feature>
<evidence type="ECO:0000313" key="8">
    <source>
        <dbReference type="EMBL" id="EGG25103.1"/>
    </source>
</evidence>
<dbReference type="GO" id="GO:0003923">
    <property type="term" value="F:GPI-anchor transamidase activity"/>
    <property type="evidence" value="ECO:0007669"/>
    <property type="project" value="InterPro"/>
</dbReference>
<dbReference type="GeneID" id="14877435"/>
<dbReference type="EMBL" id="GL883006">
    <property type="protein sequence ID" value="EGG25103.1"/>
    <property type="molecule type" value="Genomic_DNA"/>
</dbReference>
<evidence type="ECO:0000313" key="9">
    <source>
        <dbReference type="Proteomes" id="UP000007797"/>
    </source>
</evidence>
<dbReference type="GO" id="GO:0006506">
    <property type="term" value="P:GPI anchor biosynthetic process"/>
    <property type="evidence" value="ECO:0007669"/>
    <property type="project" value="UniProtKB-UniPathway"/>
</dbReference>
<evidence type="ECO:0000256" key="5">
    <source>
        <dbReference type="PIRSR" id="PIRSR019663-1"/>
    </source>
</evidence>
<evidence type="ECO:0000256" key="4">
    <source>
        <dbReference type="ARBA" id="ARBA00022729"/>
    </source>
</evidence>
<evidence type="ECO:0000256" key="7">
    <source>
        <dbReference type="SAM" id="SignalP"/>
    </source>
</evidence>
<reference evidence="9" key="1">
    <citation type="journal article" date="2011" name="Genome Res.">
        <title>Phylogeny-wide analysis of social amoeba genomes highlights ancient origins for complex intercellular communication.</title>
        <authorList>
            <person name="Heidel A.J."/>
            <person name="Lawal H.M."/>
            <person name="Felder M."/>
            <person name="Schilde C."/>
            <person name="Helps N.R."/>
            <person name="Tunggal B."/>
            <person name="Rivero F."/>
            <person name="John U."/>
            <person name="Schleicher M."/>
            <person name="Eichinger L."/>
            <person name="Platzer M."/>
            <person name="Noegel A.A."/>
            <person name="Schaap P."/>
            <person name="Gloeckner G."/>
        </authorList>
    </citation>
    <scope>NUCLEOTIDE SEQUENCE [LARGE SCALE GENOMIC DNA]</scope>
    <source>
        <strain evidence="9">SH3</strain>
    </source>
</reference>
<dbReference type="RefSeq" id="XP_004362954.1">
    <property type="nucleotide sequence ID" value="XM_004362897.1"/>
</dbReference>
<dbReference type="PIRSF" id="PIRSF019663">
    <property type="entry name" value="Legumain"/>
    <property type="match status" value="1"/>
</dbReference>
<comment type="similarity">
    <text evidence="2">Belongs to the peptidase C13 family.</text>
</comment>
<evidence type="ECO:0000256" key="1">
    <source>
        <dbReference type="ARBA" id="ARBA00004687"/>
    </source>
</evidence>
<accession>F4PHB9</accession>
<dbReference type="Gene3D" id="3.40.50.1460">
    <property type="match status" value="1"/>
</dbReference>
<keyword evidence="6" id="KW-0812">Transmembrane</keyword>
<dbReference type="PANTHER" id="PTHR48067:SF1">
    <property type="entry name" value="GPI-ANCHOR TRANSAMIDASE"/>
    <property type="match status" value="1"/>
</dbReference>
<dbReference type="Pfam" id="PF01650">
    <property type="entry name" value="Peptidase_C13"/>
    <property type="match status" value="1"/>
</dbReference>
<name>F4PHB9_CACFS</name>
<dbReference type="PRINTS" id="PR00776">
    <property type="entry name" value="HEMOGLOBNASE"/>
</dbReference>
<dbReference type="InterPro" id="IPR001096">
    <property type="entry name" value="Peptidase_C13"/>
</dbReference>
<protein>
    <submittedName>
        <fullName evidence="8">Phosphatidylinositol glycan</fullName>
    </submittedName>
</protein>
<dbReference type="PIRSF" id="PIRSF500138">
    <property type="entry name" value="GPI8"/>
    <property type="match status" value="1"/>
</dbReference>
<keyword evidence="4 7" id="KW-0732">Signal</keyword>
<feature type="signal peptide" evidence="7">
    <location>
        <begin position="1"/>
        <end position="21"/>
    </location>
</feature>
<dbReference type="FunFam" id="3.40.50.1460:FF:000021">
    <property type="entry name" value="GPI-anchor transamidase"/>
    <property type="match status" value="1"/>
</dbReference>
<dbReference type="Proteomes" id="UP000007797">
    <property type="component" value="Unassembled WGS sequence"/>
</dbReference>
<keyword evidence="6" id="KW-1133">Transmembrane helix</keyword>
<evidence type="ECO:0000256" key="2">
    <source>
        <dbReference type="ARBA" id="ARBA00009941"/>
    </source>
</evidence>
<feature type="active site" evidence="5">
    <location>
        <position position="169"/>
    </location>
</feature>
<dbReference type="GO" id="GO:0042765">
    <property type="term" value="C:GPI-anchor transamidase complex"/>
    <property type="evidence" value="ECO:0007669"/>
    <property type="project" value="InterPro"/>
</dbReference>
<feature type="chain" id="PRO_5003313059" evidence="7">
    <location>
        <begin position="22"/>
        <end position="390"/>
    </location>
</feature>
<organism evidence="8 9">
    <name type="scientific">Cavenderia fasciculata</name>
    <name type="common">Slime mold</name>
    <name type="synonym">Dictyostelium fasciculatum</name>
    <dbReference type="NCBI Taxonomy" id="261658"/>
    <lineage>
        <taxon>Eukaryota</taxon>
        <taxon>Amoebozoa</taxon>
        <taxon>Evosea</taxon>
        <taxon>Eumycetozoa</taxon>
        <taxon>Dictyostelia</taxon>
        <taxon>Acytosteliales</taxon>
        <taxon>Cavenderiaceae</taxon>
        <taxon>Cavenderia</taxon>
    </lineage>
</organism>
<gene>
    <name evidence="8" type="primary">pigK</name>
    <name evidence="8" type="ORF">DFA_03349</name>
</gene>
<dbReference type="UniPathway" id="UPA00196"/>
<keyword evidence="6" id="KW-0472">Membrane</keyword>
<evidence type="ECO:0000256" key="6">
    <source>
        <dbReference type="SAM" id="Phobius"/>
    </source>
</evidence>
<evidence type="ECO:0000256" key="3">
    <source>
        <dbReference type="ARBA" id="ARBA00022502"/>
    </source>
</evidence>
<keyword evidence="3" id="KW-0337">GPI-anchor biosynthesis</keyword>
<feature type="transmembrane region" description="Helical" evidence="6">
    <location>
        <begin position="365"/>
        <end position="384"/>
    </location>
</feature>
<proteinExistence type="inferred from homology"/>
<dbReference type="MEROPS" id="C13.005"/>
<dbReference type="GO" id="GO:0016255">
    <property type="term" value="P:attachment of GPI anchor to protein"/>
    <property type="evidence" value="ECO:0007669"/>
    <property type="project" value="InterPro"/>
</dbReference>
<dbReference type="OMA" id="VMESQFP"/>
<comment type="pathway">
    <text evidence="1">Glycolipid biosynthesis; glycosylphosphatidylinositol-anchor biosynthesis.</text>
</comment>